<dbReference type="Proteomes" id="UP000324974">
    <property type="component" value="Chromosome"/>
</dbReference>
<keyword evidence="2" id="KW-1185">Reference proteome</keyword>
<dbReference type="KEGG" id="lrs:PX52LOC_06850"/>
<evidence type="ECO:0000313" key="2">
    <source>
        <dbReference type="Proteomes" id="UP000324974"/>
    </source>
</evidence>
<reference evidence="2" key="1">
    <citation type="submission" date="2019-08" db="EMBL/GenBank/DDBJ databases">
        <title>Limnoglobus roseus gen. nov., sp. nov., a novel freshwater planctomycete with a giant genome from the family Gemmataceae.</title>
        <authorList>
            <person name="Kulichevskaya I.S."/>
            <person name="Naumoff D.G."/>
            <person name="Miroshnikov K."/>
            <person name="Ivanova A."/>
            <person name="Philippov D.A."/>
            <person name="Hakobyan A."/>
            <person name="Rijpstra I.C."/>
            <person name="Sinninghe Damste J.S."/>
            <person name="Liesack W."/>
            <person name="Dedysh S.N."/>
        </authorList>
    </citation>
    <scope>NUCLEOTIDE SEQUENCE [LARGE SCALE GENOMIC DNA]</scope>
    <source>
        <strain evidence="2">PX52</strain>
    </source>
</reference>
<organism evidence="1 2">
    <name type="scientific">Limnoglobus roseus</name>
    <dbReference type="NCBI Taxonomy" id="2598579"/>
    <lineage>
        <taxon>Bacteria</taxon>
        <taxon>Pseudomonadati</taxon>
        <taxon>Planctomycetota</taxon>
        <taxon>Planctomycetia</taxon>
        <taxon>Gemmatales</taxon>
        <taxon>Gemmataceae</taxon>
        <taxon>Limnoglobus</taxon>
    </lineage>
</organism>
<dbReference type="AlphaFoldDB" id="A0A5C1AKM6"/>
<protein>
    <submittedName>
        <fullName evidence="1">Uncharacterized protein</fullName>
    </submittedName>
</protein>
<evidence type="ECO:0000313" key="1">
    <source>
        <dbReference type="EMBL" id="QEL19771.1"/>
    </source>
</evidence>
<sequence>MPHSLKPTTKVVALLPVQPAQIVLPNYLCEAAKITYSTYRELPILIRQDSAVRTILKDEADENFH</sequence>
<accession>A0A5C1AKM6</accession>
<proteinExistence type="predicted"/>
<name>A0A5C1AKM6_9BACT</name>
<dbReference type="EMBL" id="CP042425">
    <property type="protein sequence ID" value="QEL19771.1"/>
    <property type="molecule type" value="Genomic_DNA"/>
</dbReference>
<gene>
    <name evidence="1" type="ORF">PX52LOC_06850</name>
</gene>